<dbReference type="Proteomes" id="UP000027195">
    <property type="component" value="Unassembled WGS sequence"/>
</dbReference>
<dbReference type="OrthoDB" id="2789670at2759"/>
<evidence type="ECO:0000256" key="3">
    <source>
        <dbReference type="ARBA" id="ARBA00010617"/>
    </source>
</evidence>
<dbReference type="InterPro" id="IPR050364">
    <property type="entry name" value="Cytochrome_P450_fung"/>
</dbReference>
<keyword evidence="12" id="KW-1185">Reference proteome</keyword>
<dbReference type="Gene3D" id="1.10.630.10">
    <property type="entry name" value="Cytochrome P450"/>
    <property type="match status" value="1"/>
</dbReference>
<protein>
    <recommendedName>
        <fullName evidence="13">Cytochrome P450</fullName>
    </recommendedName>
</protein>
<keyword evidence="6 10" id="KW-0560">Oxidoreductase</keyword>
<name>A0A067M8C6_BOTB1</name>
<dbReference type="InterPro" id="IPR036396">
    <property type="entry name" value="Cyt_P450_sf"/>
</dbReference>
<organism evidence="11 12">
    <name type="scientific">Botryobasidium botryosum (strain FD-172 SS1)</name>
    <dbReference type="NCBI Taxonomy" id="930990"/>
    <lineage>
        <taxon>Eukaryota</taxon>
        <taxon>Fungi</taxon>
        <taxon>Dikarya</taxon>
        <taxon>Basidiomycota</taxon>
        <taxon>Agaricomycotina</taxon>
        <taxon>Agaricomycetes</taxon>
        <taxon>Cantharellales</taxon>
        <taxon>Botryobasidiaceae</taxon>
        <taxon>Botryobasidium</taxon>
    </lineage>
</organism>
<dbReference type="InParanoid" id="A0A067M8C6"/>
<evidence type="ECO:0000256" key="4">
    <source>
        <dbReference type="ARBA" id="ARBA00022617"/>
    </source>
</evidence>
<dbReference type="GO" id="GO:0005506">
    <property type="term" value="F:iron ion binding"/>
    <property type="evidence" value="ECO:0007669"/>
    <property type="project" value="InterPro"/>
</dbReference>
<reference evidence="12" key="1">
    <citation type="journal article" date="2014" name="Proc. Natl. Acad. Sci. U.S.A.">
        <title>Extensive sampling of basidiomycete genomes demonstrates inadequacy of the white-rot/brown-rot paradigm for wood decay fungi.</title>
        <authorList>
            <person name="Riley R."/>
            <person name="Salamov A.A."/>
            <person name="Brown D.W."/>
            <person name="Nagy L.G."/>
            <person name="Floudas D."/>
            <person name="Held B.W."/>
            <person name="Levasseur A."/>
            <person name="Lombard V."/>
            <person name="Morin E."/>
            <person name="Otillar R."/>
            <person name="Lindquist E.A."/>
            <person name="Sun H."/>
            <person name="LaButti K.M."/>
            <person name="Schmutz J."/>
            <person name="Jabbour D."/>
            <person name="Luo H."/>
            <person name="Baker S.E."/>
            <person name="Pisabarro A.G."/>
            <person name="Walton J.D."/>
            <person name="Blanchette R.A."/>
            <person name="Henrissat B."/>
            <person name="Martin F."/>
            <person name="Cullen D."/>
            <person name="Hibbett D.S."/>
            <person name="Grigoriev I.V."/>
        </authorList>
    </citation>
    <scope>NUCLEOTIDE SEQUENCE [LARGE SCALE GENOMIC DNA]</scope>
    <source>
        <strain evidence="12">FD-172 SS1</strain>
    </source>
</reference>
<evidence type="ECO:0000256" key="7">
    <source>
        <dbReference type="ARBA" id="ARBA00023004"/>
    </source>
</evidence>
<sequence>MLQEGALLPLRPPHSAPDDMYSQLAYLVLLVVVLCVIQSYRNRRSCASKFHDLPLPPGPDPLPLIGNLHQIPLHGAELTYANWSKTYGDVIHLRMLDRHILVLNSYQAAKDLIEKRAIYSSRPRLVMAGELMAWSKNLVFIEYGERWRTYRRALHPYMQKHAVQKYQPIQTKSVSIFLQSLLDAPKRFSANIKLKGNREIMATVYGFDVASVANKYLARMEESLHCVESAVVPGAFLVDVFPKLIHIPSWFPGGGFKRTAAKWRRINEDSITLPFEVVKEQVRAGISAPSIISGMLESGEFEDDIIKWVCGSIYAAGSDTTTETLRVFFLAMTLHPEIVQRAQQELDRVIGTERLPTMEDRPSLPYIECIMKEVMRWAPVGPLAIPHSTTEEDEYKGYRIPAGTTVLMNMWAIGQDERIYEDSSRFWPERLDVAKAAGKDTLDPSTWVWGLGRRACPGRHWAESALFLTMASVLATFDISKARDDFGNVIEPDRTMLRGLVSRAAPFKCSIKPRSQAAISLITNSAFFE</sequence>
<dbReference type="CDD" id="cd11065">
    <property type="entry name" value="CYP64-like"/>
    <property type="match status" value="1"/>
</dbReference>
<keyword evidence="4 9" id="KW-0349">Heme</keyword>
<evidence type="ECO:0000256" key="6">
    <source>
        <dbReference type="ARBA" id="ARBA00023002"/>
    </source>
</evidence>
<dbReference type="STRING" id="930990.A0A067M8C6"/>
<comment type="pathway">
    <text evidence="2">Secondary metabolite biosynthesis.</text>
</comment>
<dbReference type="GO" id="GO:0020037">
    <property type="term" value="F:heme binding"/>
    <property type="evidence" value="ECO:0007669"/>
    <property type="project" value="InterPro"/>
</dbReference>
<dbReference type="InterPro" id="IPR002401">
    <property type="entry name" value="Cyt_P450_E_grp-I"/>
</dbReference>
<dbReference type="Pfam" id="PF00067">
    <property type="entry name" value="p450"/>
    <property type="match status" value="1"/>
</dbReference>
<evidence type="ECO:0000256" key="1">
    <source>
        <dbReference type="ARBA" id="ARBA00001971"/>
    </source>
</evidence>
<dbReference type="PROSITE" id="PS00086">
    <property type="entry name" value="CYTOCHROME_P450"/>
    <property type="match status" value="1"/>
</dbReference>
<dbReference type="GO" id="GO:0016705">
    <property type="term" value="F:oxidoreductase activity, acting on paired donors, with incorporation or reduction of molecular oxygen"/>
    <property type="evidence" value="ECO:0007669"/>
    <property type="project" value="InterPro"/>
</dbReference>
<dbReference type="PRINTS" id="PR00385">
    <property type="entry name" value="P450"/>
</dbReference>
<evidence type="ECO:0000256" key="5">
    <source>
        <dbReference type="ARBA" id="ARBA00022723"/>
    </source>
</evidence>
<dbReference type="InterPro" id="IPR017972">
    <property type="entry name" value="Cyt_P450_CS"/>
</dbReference>
<evidence type="ECO:0000313" key="11">
    <source>
        <dbReference type="EMBL" id="KDQ12038.1"/>
    </source>
</evidence>
<dbReference type="HOGENOM" id="CLU_001570_2_3_1"/>
<dbReference type="PRINTS" id="PR00463">
    <property type="entry name" value="EP450I"/>
</dbReference>
<evidence type="ECO:0000256" key="8">
    <source>
        <dbReference type="ARBA" id="ARBA00023033"/>
    </source>
</evidence>
<evidence type="ECO:0000256" key="2">
    <source>
        <dbReference type="ARBA" id="ARBA00005179"/>
    </source>
</evidence>
<dbReference type="InterPro" id="IPR001128">
    <property type="entry name" value="Cyt_P450"/>
</dbReference>
<dbReference type="AlphaFoldDB" id="A0A067M8C6"/>
<dbReference type="GO" id="GO:0004497">
    <property type="term" value="F:monooxygenase activity"/>
    <property type="evidence" value="ECO:0007669"/>
    <property type="project" value="UniProtKB-KW"/>
</dbReference>
<comment type="cofactor">
    <cofactor evidence="1 9">
        <name>heme</name>
        <dbReference type="ChEBI" id="CHEBI:30413"/>
    </cofactor>
</comment>
<keyword evidence="8 10" id="KW-0503">Monooxygenase</keyword>
<proteinExistence type="inferred from homology"/>
<evidence type="ECO:0000256" key="9">
    <source>
        <dbReference type="PIRSR" id="PIRSR602401-1"/>
    </source>
</evidence>
<dbReference type="SUPFAM" id="SSF48264">
    <property type="entry name" value="Cytochrome P450"/>
    <property type="match status" value="1"/>
</dbReference>
<comment type="similarity">
    <text evidence="3 10">Belongs to the cytochrome P450 family.</text>
</comment>
<dbReference type="EMBL" id="KL198053">
    <property type="protein sequence ID" value="KDQ12038.1"/>
    <property type="molecule type" value="Genomic_DNA"/>
</dbReference>
<keyword evidence="7 9" id="KW-0408">Iron</keyword>
<evidence type="ECO:0000313" key="12">
    <source>
        <dbReference type="Proteomes" id="UP000027195"/>
    </source>
</evidence>
<evidence type="ECO:0000256" key="10">
    <source>
        <dbReference type="RuleBase" id="RU000461"/>
    </source>
</evidence>
<keyword evidence="5 9" id="KW-0479">Metal-binding</keyword>
<accession>A0A067M8C6</accession>
<dbReference type="PANTHER" id="PTHR46300">
    <property type="entry name" value="P450, PUTATIVE (EUROFUNG)-RELATED-RELATED"/>
    <property type="match status" value="1"/>
</dbReference>
<dbReference type="PANTHER" id="PTHR46300:SF7">
    <property type="entry name" value="P450, PUTATIVE (EUROFUNG)-RELATED"/>
    <property type="match status" value="1"/>
</dbReference>
<gene>
    <name evidence="11" type="ORF">BOTBODRAFT_34905</name>
</gene>
<evidence type="ECO:0008006" key="13">
    <source>
        <dbReference type="Google" id="ProtNLM"/>
    </source>
</evidence>
<feature type="binding site" description="axial binding residue" evidence="9">
    <location>
        <position position="456"/>
    </location>
    <ligand>
        <name>heme</name>
        <dbReference type="ChEBI" id="CHEBI:30413"/>
    </ligand>
    <ligandPart>
        <name>Fe</name>
        <dbReference type="ChEBI" id="CHEBI:18248"/>
    </ligandPart>
</feature>